<dbReference type="InterPro" id="IPR036942">
    <property type="entry name" value="Beta-barrel_TonB_sf"/>
</dbReference>
<evidence type="ECO:0000256" key="2">
    <source>
        <dbReference type="ARBA" id="ARBA00022448"/>
    </source>
</evidence>
<dbReference type="SUPFAM" id="SSF49464">
    <property type="entry name" value="Carboxypeptidase regulatory domain-like"/>
    <property type="match status" value="1"/>
</dbReference>
<dbReference type="Pfam" id="PF00593">
    <property type="entry name" value="TonB_dep_Rec_b-barrel"/>
    <property type="match status" value="1"/>
</dbReference>
<evidence type="ECO:0000256" key="5">
    <source>
        <dbReference type="ARBA" id="ARBA00022729"/>
    </source>
</evidence>
<organism evidence="15 16">
    <name type="scientific">Coprobacter tertius</name>
    <dbReference type="NCBI Taxonomy" id="2944915"/>
    <lineage>
        <taxon>Bacteria</taxon>
        <taxon>Pseudomonadati</taxon>
        <taxon>Bacteroidota</taxon>
        <taxon>Bacteroidia</taxon>
        <taxon>Bacteroidales</taxon>
        <taxon>Barnesiellaceae</taxon>
        <taxon>Coprobacter</taxon>
    </lineage>
</organism>
<name>A0ABT1MD35_9BACT</name>
<evidence type="ECO:0000259" key="13">
    <source>
        <dbReference type="Pfam" id="PF00593"/>
    </source>
</evidence>
<dbReference type="InterPro" id="IPR008969">
    <property type="entry name" value="CarboxyPept-like_regulatory"/>
</dbReference>
<comment type="similarity">
    <text evidence="10">Belongs to the TonB-dependent receptor family.</text>
</comment>
<accession>A0ABT1MD35</accession>
<evidence type="ECO:0000256" key="11">
    <source>
        <dbReference type="SAM" id="MobiDB-lite"/>
    </source>
</evidence>
<evidence type="ECO:0000256" key="9">
    <source>
        <dbReference type="ARBA" id="ARBA00023237"/>
    </source>
</evidence>
<proteinExistence type="inferred from homology"/>
<dbReference type="InterPro" id="IPR012910">
    <property type="entry name" value="Plug_dom"/>
</dbReference>
<feature type="domain" description="TonB-dependent receptor-like beta-barrel" evidence="13">
    <location>
        <begin position="318"/>
        <end position="677"/>
    </location>
</feature>
<evidence type="ECO:0000256" key="12">
    <source>
        <dbReference type="SAM" id="SignalP"/>
    </source>
</evidence>
<feature type="signal peptide" evidence="12">
    <location>
        <begin position="1"/>
        <end position="22"/>
    </location>
</feature>
<keyword evidence="16" id="KW-1185">Reference proteome</keyword>
<dbReference type="Gene3D" id="2.60.40.1120">
    <property type="entry name" value="Carboxypeptidase-like, regulatory domain"/>
    <property type="match status" value="1"/>
</dbReference>
<keyword evidence="3" id="KW-1134">Transmembrane beta strand</keyword>
<evidence type="ECO:0000259" key="14">
    <source>
        <dbReference type="Pfam" id="PF07715"/>
    </source>
</evidence>
<dbReference type="Pfam" id="PF13715">
    <property type="entry name" value="CarbopepD_reg_2"/>
    <property type="match status" value="1"/>
</dbReference>
<evidence type="ECO:0000256" key="8">
    <source>
        <dbReference type="ARBA" id="ARBA00023170"/>
    </source>
</evidence>
<feature type="compositionally biased region" description="Polar residues" evidence="11">
    <location>
        <begin position="200"/>
        <end position="222"/>
    </location>
</feature>
<dbReference type="Pfam" id="PF07715">
    <property type="entry name" value="Plug"/>
    <property type="match status" value="1"/>
</dbReference>
<feature type="chain" id="PRO_5047056343" evidence="12">
    <location>
        <begin position="23"/>
        <end position="962"/>
    </location>
</feature>
<evidence type="ECO:0000256" key="7">
    <source>
        <dbReference type="ARBA" id="ARBA00023136"/>
    </source>
</evidence>
<evidence type="ECO:0000256" key="6">
    <source>
        <dbReference type="ARBA" id="ARBA00023077"/>
    </source>
</evidence>
<dbReference type="Gene3D" id="2.170.130.10">
    <property type="entry name" value="TonB-dependent receptor, plug domain"/>
    <property type="match status" value="1"/>
</dbReference>
<reference evidence="15 16" key="1">
    <citation type="submission" date="2022-07" db="EMBL/GenBank/DDBJ databases">
        <title>Fecal culturing of patients with breast cancer.</title>
        <authorList>
            <person name="Teng N.M.Y."/>
            <person name="Kiu R."/>
            <person name="Evans R."/>
            <person name="Baker D.J."/>
            <person name="Zenner C."/>
            <person name="Robinson S.D."/>
            <person name="Hall L.J."/>
        </authorList>
    </citation>
    <scope>NUCLEOTIDE SEQUENCE [LARGE SCALE GENOMIC DNA]</scope>
    <source>
        <strain evidence="15 16">LH1063</strain>
    </source>
</reference>
<protein>
    <submittedName>
        <fullName evidence="15">TonB-dependent receptor</fullName>
    </submittedName>
</protein>
<dbReference type="InterPro" id="IPR037066">
    <property type="entry name" value="Plug_dom_sf"/>
</dbReference>
<feature type="region of interest" description="Disordered" evidence="11">
    <location>
        <begin position="200"/>
        <end position="230"/>
    </location>
</feature>
<evidence type="ECO:0000256" key="10">
    <source>
        <dbReference type="RuleBase" id="RU003357"/>
    </source>
</evidence>
<comment type="caution">
    <text evidence="15">The sequence shown here is derived from an EMBL/GenBank/DDBJ whole genome shotgun (WGS) entry which is preliminary data.</text>
</comment>
<keyword evidence="5 12" id="KW-0732">Signal</keyword>
<evidence type="ECO:0000256" key="3">
    <source>
        <dbReference type="ARBA" id="ARBA00022452"/>
    </source>
</evidence>
<dbReference type="EMBL" id="JANDHW010000001">
    <property type="protein sequence ID" value="MCP9610530.1"/>
    <property type="molecule type" value="Genomic_DNA"/>
</dbReference>
<feature type="domain" description="TonB-dependent receptor plug" evidence="14">
    <location>
        <begin position="125"/>
        <end position="255"/>
    </location>
</feature>
<dbReference type="RefSeq" id="WP_255025032.1">
    <property type="nucleotide sequence ID" value="NZ_JANDHW010000001.1"/>
</dbReference>
<keyword evidence="6 10" id="KW-0798">TonB box</keyword>
<evidence type="ECO:0000313" key="15">
    <source>
        <dbReference type="EMBL" id="MCP9610530.1"/>
    </source>
</evidence>
<keyword evidence="9" id="KW-0998">Cell outer membrane</keyword>
<keyword evidence="4" id="KW-0812">Transmembrane</keyword>
<dbReference type="InterPro" id="IPR000531">
    <property type="entry name" value="Beta-barrel_TonB"/>
</dbReference>
<gene>
    <name evidence="15" type="ORF">NMU02_00285</name>
</gene>
<dbReference type="InterPro" id="IPR039426">
    <property type="entry name" value="TonB-dep_rcpt-like"/>
</dbReference>
<dbReference type="PANTHER" id="PTHR30069:SF29">
    <property type="entry name" value="HEMOGLOBIN AND HEMOGLOBIN-HAPTOGLOBIN-BINDING PROTEIN 1-RELATED"/>
    <property type="match status" value="1"/>
</dbReference>
<sequence length="962" mass="108261">MKYFRYFLVLMSVILLTFSVQAQRNTTSDTYKVEGHILSKADNQPLDMATLIIKGNNMWATANEKGKFVIPAIKAGKYVYEVSYLGYQKYVDTLIVRKNINNLVIKMDPLSLGLNEVVVTAQEQKMGSASKIDQTAIQHLQPKSIEDMLQLLPGNLTKNPNLSNLGQASVREISANDNNSLGVAVMVDGAPMSNDGNMQSMSTAVSGSKSGQRMNGMSDQTTGGRGIDLRTLSPDNIESIEVIRGIPSAEYGNLTSGVLVIKTKSGVTPWEAKVKVDPFSKMVYAGKGFLLPGKGGAMNIAADYSQSYADIRKHYQGYDRITANLGYSKTFMENTKPLTFNVRAMYYRNINSVKKDPQMYEDESLKNENTSFRLNIEGNWRLNLPWISNLSYSAMAQYSHLKDFSRLQVTLGTAMMPFGDSYVDKEYVGNFLQGNYTTEYTIDGKPLEIYAQLKGNKLFQFSSDNYTNIKVGVDFNLTDNNGNGMSYLPGYPISAGSGNSIRPRAYKDVPSMKTLSYFIEDRTEAKLGKTMLTVQGGVRFSNLFLDPLSLQNNIWIVEPRVNVSYQLLNQSNNRLFKDLSIVGGYGISSKAPTLMYLYPNSAYFDEVGLNRYNPNDPSQSMAIISTKVIKNTANPDLKPARSQKVEGGLAGMIGRVKGNVTFFYEKHDNEFSFRSLPYNMLFNKYTIPQGGTLPVYNDGVLSYIDASGHTQIAPSVVDTTMFSYARPSNSIRTIKRGIEYSFDFGQIPYIRTSLIVDGAWFYIKRQNMENSYSIMETSINNVRQQYAVLMPAGSGSINQRINTNFRFITHIPRLKMIFTTTAQVVWSESVQNIYKDKDGNDLFYHAVVDNGGKMEERLQVNPLGYTDRKNDFIPWNDQLASSSVGKQMISGYSNLKYYDKEKFSPYVMFNFRLTKEFGKLLELSFTANNFLKSSKLVKYKTRDGYRQMYTDLYFGAEIKIKI</sequence>
<evidence type="ECO:0000256" key="1">
    <source>
        <dbReference type="ARBA" id="ARBA00004571"/>
    </source>
</evidence>
<dbReference type="Gene3D" id="2.40.170.20">
    <property type="entry name" value="TonB-dependent receptor, beta-barrel domain"/>
    <property type="match status" value="1"/>
</dbReference>
<keyword evidence="8 15" id="KW-0675">Receptor</keyword>
<keyword evidence="2" id="KW-0813">Transport</keyword>
<keyword evidence="7 10" id="KW-0472">Membrane</keyword>
<evidence type="ECO:0000256" key="4">
    <source>
        <dbReference type="ARBA" id="ARBA00022692"/>
    </source>
</evidence>
<evidence type="ECO:0000313" key="16">
    <source>
        <dbReference type="Proteomes" id="UP001205603"/>
    </source>
</evidence>
<comment type="subcellular location">
    <subcellularLocation>
        <location evidence="1">Cell outer membrane</location>
        <topology evidence="1">Multi-pass membrane protein</topology>
    </subcellularLocation>
</comment>
<dbReference type="SUPFAM" id="SSF56935">
    <property type="entry name" value="Porins"/>
    <property type="match status" value="1"/>
</dbReference>
<dbReference type="Proteomes" id="UP001205603">
    <property type="component" value="Unassembled WGS sequence"/>
</dbReference>
<dbReference type="PANTHER" id="PTHR30069">
    <property type="entry name" value="TONB-DEPENDENT OUTER MEMBRANE RECEPTOR"/>
    <property type="match status" value="1"/>
</dbReference>